<accession>A0ABP9YCA2</accession>
<sequence length="366" mass="42065">MKSLLWLTPLFLCLCVQAQYNKDTEPVLQSQSLLSLECFQQKWTAQSNRVKGAVSEARSELKSNNNSRPTTKYTIMDIIFFLKRYLPTWVYPPSLWKQDPITRRRNIARTVRSSLLVSRPRYVALRDEMIGWTKTCHYNYYFHYAVNSIDDLESLLDSMLEFVAVSTDKELMDPAFLSTGFATLNKDIHKYIEGNNQEFLIITKEANNQFNTIATLAGELRIPLESMREDAISQTKYIRNELFEKVVFGLHHLAYTIETNMETLTHELADADETTSEALRKHTADTIHAELLYFENIEVVTLKLKSVIAQVWENATNELAQSPLTAGYWIDVTTEVKEAFAELARLIAAAIRSVHTRKICSCSLKL</sequence>
<dbReference type="EMBL" id="BAABUJ010000033">
    <property type="protein sequence ID" value="GAA5804203.1"/>
    <property type="molecule type" value="Genomic_DNA"/>
</dbReference>
<protein>
    <submittedName>
        <fullName evidence="2">Uncharacterized protein</fullName>
    </submittedName>
</protein>
<gene>
    <name evidence="2" type="ORF">HPULCUR_009690</name>
</gene>
<name>A0ABP9YCA2_9FUNG</name>
<keyword evidence="1" id="KW-0732">Signal</keyword>
<proteinExistence type="predicted"/>
<organism evidence="2 3">
    <name type="scientific">Helicostylum pulchrum</name>
    <dbReference type="NCBI Taxonomy" id="562976"/>
    <lineage>
        <taxon>Eukaryota</taxon>
        <taxon>Fungi</taxon>
        <taxon>Fungi incertae sedis</taxon>
        <taxon>Mucoromycota</taxon>
        <taxon>Mucoromycotina</taxon>
        <taxon>Mucoromycetes</taxon>
        <taxon>Mucorales</taxon>
        <taxon>Mucorineae</taxon>
        <taxon>Mucoraceae</taxon>
        <taxon>Helicostylum</taxon>
    </lineage>
</organism>
<evidence type="ECO:0000256" key="1">
    <source>
        <dbReference type="SAM" id="SignalP"/>
    </source>
</evidence>
<feature type="signal peptide" evidence="1">
    <location>
        <begin position="1"/>
        <end position="18"/>
    </location>
</feature>
<reference evidence="2 3" key="1">
    <citation type="submission" date="2024-04" db="EMBL/GenBank/DDBJ databases">
        <title>genome sequences of Mucor flavus KT1a and Helicostylum pulchrum KT1b strains isolation_sourced from the surface of a dry-aged beef.</title>
        <authorList>
            <person name="Toyotome T."/>
            <person name="Hosono M."/>
            <person name="Torimaru M."/>
            <person name="Fukuda K."/>
            <person name="Mikami N."/>
        </authorList>
    </citation>
    <scope>NUCLEOTIDE SEQUENCE [LARGE SCALE GENOMIC DNA]</scope>
    <source>
        <strain evidence="2 3">KT1b</strain>
    </source>
</reference>
<dbReference type="Proteomes" id="UP001476247">
    <property type="component" value="Unassembled WGS sequence"/>
</dbReference>
<comment type="caution">
    <text evidence="2">The sequence shown here is derived from an EMBL/GenBank/DDBJ whole genome shotgun (WGS) entry which is preliminary data.</text>
</comment>
<feature type="chain" id="PRO_5047517105" evidence="1">
    <location>
        <begin position="19"/>
        <end position="366"/>
    </location>
</feature>
<evidence type="ECO:0000313" key="3">
    <source>
        <dbReference type="Proteomes" id="UP001476247"/>
    </source>
</evidence>
<evidence type="ECO:0000313" key="2">
    <source>
        <dbReference type="EMBL" id="GAA5804203.1"/>
    </source>
</evidence>
<keyword evidence="3" id="KW-1185">Reference proteome</keyword>